<keyword evidence="3" id="KW-1185">Reference proteome</keyword>
<name>A0AAD5PHD8_9FUNG</name>
<evidence type="ECO:0000313" key="3">
    <source>
        <dbReference type="Proteomes" id="UP001209540"/>
    </source>
</evidence>
<comment type="caution">
    <text evidence="2">The sequence shown here is derived from an EMBL/GenBank/DDBJ whole genome shotgun (WGS) entry which is preliminary data.</text>
</comment>
<feature type="compositionally biased region" description="Low complexity" evidence="1">
    <location>
        <begin position="53"/>
        <end position="66"/>
    </location>
</feature>
<dbReference type="EMBL" id="JAIXMP010000006">
    <property type="protein sequence ID" value="KAI9271733.1"/>
    <property type="molecule type" value="Genomic_DNA"/>
</dbReference>
<gene>
    <name evidence="2" type="ORF">BDA99DRAFT_556947</name>
</gene>
<dbReference type="AlphaFoldDB" id="A0AAD5PHD8"/>
<evidence type="ECO:0000256" key="1">
    <source>
        <dbReference type="SAM" id="MobiDB-lite"/>
    </source>
</evidence>
<accession>A0AAD5PHD8</accession>
<dbReference type="Proteomes" id="UP001209540">
    <property type="component" value="Unassembled WGS sequence"/>
</dbReference>
<protein>
    <submittedName>
        <fullName evidence="2">Uncharacterized protein</fullName>
    </submittedName>
</protein>
<reference evidence="2" key="1">
    <citation type="journal article" date="2022" name="IScience">
        <title>Evolution of zygomycete secretomes and the origins of terrestrial fungal ecologies.</title>
        <authorList>
            <person name="Chang Y."/>
            <person name="Wang Y."/>
            <person name="Mondo S."/>
            <person name="Ahrendt S."/>
            <person name="Andreopoulos W."/>
            <person name="Barry K."/>
            <person name="Beard J."/>
            <person name="Benny G.L."/>
            <person name="Blankenship S."/>
            <person name="Bonito G."/>
            <person name="Cuomo C."/>
            <person name="Desiro A."/>
            <person name="Gervers K.A."/>
            <person name="Hundley H."/>
            <person name="Kuo A."/>
            <person name="LaButti K."/>
            <person name="Lang B.F."/>
            <person name="Lipzen A."/>
            <person name="O'Donnell K."/>
            <person name="Pangilinan J."/>
            <person name="Reynolds N."/>
            <person name="Sandor L."/>
            <person name="Smith M.E."/>
            <person name="Tsang A."/>
            <person name="Grigoriev I.V."/>
            <person name="Stajich J.E."/>
            <person name="Spatafora J.W."/>
        </authorList>
    </citation>
    <scope>NUCLEOTIDE SEQUENCE</scope>
    <source>
        <strain evidence="2">RSA 2281</strain>
    </source>
</reference>
<evidence type="ECO:0000313" key="2">
    <source>
        <dbReference type="EMBL" id="KAI9271733.1"/>
    </source>
</evidence>
<sequence length="72" mass="8040">MASESDDLEYLIRVLPNYTSPVVEELFDSPAAYEKWVDENPITFYCDYSRKASTCSNSPSLASSTNSPPPNK</sequence>
<proteinExistence type="predicted"/>
<reference evidence="2" key="2">
    <citation type="submission" date="2023-02" db="EMBL/GenBank/DDBJ databases">
        <authorList>
            <consortium name="DOE Joint Genome Institute"/>
            <person name="Mondo S.J."/>
            <person name="Chang Y."/>
            <person name="Wang Y."/>
            <person name="Ahrendt S."/>
            <person name="Andreopoulos W."/>
            <person name="Barry K."/>
            <person name="Beard J."/>
            <person name="Benny G.L."/>
            <person name="Blankenship S."/>
            <person name="Bonito G."/>
            <person name="Cuomo C."/>
            <person name="Desiro A."/>
            <person name="Gervers K.A."/>
            <person name="Hundley H."/>
            <person name="Kuo A."/>
            <person name="LaButti K."/>
            <person name="Lang B.F."/>
            <person name="Lipzen A."/>
            <person name="O'Donnell K."/>
            <person name="Pangilinan J."/>
            <person name="Reynolds N."/>
            <person name="Sandor L."/>
            <person name="Smith M.W."/>
            <person name="Tsang A."/>
            <person name="Grigoriev I.V."/>
            <person name="Stajich J.E."/>
            <person name="Spatafora J.W."/>
        </authorList>
    </citation>
    <scope>NUCLEOTIDE SEQUENCE</scope>
    <source>
        <strain evidence="2">RSA 2281</strain>
    </source>
</reference>
<organism evidence="2 3">
    <name type="scientific">Phascolomyces articulosus</name>
    <dbReference type="NCBI Taxonomy" id="60185"/>
    <lineage>
        <taxon>Eukaryota</taxon>
        <taxon>Fungi</taxon>
        <taxon>Fungi incertae sedis</taxon>
        <taxon>Mucoromycota</taxon>
        <taxon>Mucoromycotina</taxon>
        <taxon>Mucoromycetes</taxon>
        <taxon>Mucorales</taxon>
        <taxon>Lichtheimiaceae</taxon>
        <taxon>Phascolomyces</taxon>
    </lineage>
</organism>
<feature type="region of interest" description="Disordered" evidence="1">
    <location>
        <begin position="53"/>
        <end position="72"/>
    </location>
</feature>